<evidence type="ECO:0000313" key="2">
    <source>
        <dbReference type="Proteomes" id="UP001367771"/>
    </source>
</evidence>
<evidence type="ECO:0008006" key="3">
    <source>
        <dbReference type="Google" id="ProtNLM"/>
    </source>
</evidence>
<name>A0ABU8H7Q6_9SPHN</name>
<dbReference type="EMBL" id="JBBBDM010000017">
    <property type="protein sequence ID" value="MEI5688963.1"/>
    <property type="molecule type" value="Genomic_DNA"/>
</dbReference>
<reference evidence="1 2" key="1">
    <citation type="journal article" date="2013" name="Int. J. Syst. Evol. Microbiol.">
        <title>Sphingomonas kyungheensis sp. nov., a bacterium with ginsenoside-converting activity isolated from soil of a ginseng field.</title>
        <authorList>
            <person name="Son H.M."/>
            <person name="Yang J.E."/>
            <person name="Park Y."/>
            <person name="Han C.K."/>
            <person name="Kim S.G."/>
            <person name="Kook M."/>
            <person name="Yi T.H."/>
        </authorList>
    </citation>
    <scope>NUCLEOTIDE SEQUENCE [LARGE SCALE GENOMIC DNA]</scope>
    <source>
        <strain evidence="1 2">LMG 26582</strain>
    </source>
</reference>
<comment type="caution">
    <text evidence="1">The sequence shown here is derived from an EMBL/GenBank/DDBJ whole genome shotgun (WGS) entry which is preliminary data.</text>
</comment>
<dbReference type="Proteomes" id="UP001367771">
    <property type="component" value="Unassembled WGS sequence"/>
</dbReference>
<evidence type="ECO:0000313" key="1">
    <source>
        <dbReference type="EMBL" id="MEI5688963.1"/>
    </source>
</evidence>
<gene>
    <name evidence="1" type="ORF">V8201_17865</name>
</gene>
<proteinExistence type="predicted"/>
<keyword evidence="2" id="KW-1185">Reference proteome</keyword>
<accession>A0ABU8H7Q6</accession>
<dbReference type="RefSeq" id="WP_271299118.1">
    <property type="nucleotide sequence ID" value="NZ_JBBBDM010000017.1"/>
</dbReference>
<sequence>MTSSAKEQRDRLSRVGEALQSSVAVPTDTFITDDIPLLLTKLSRIPAKRKGKGKTDEGEG</sequence>
<protein>
    <recommendedName>
        <fullName evidence="3">Anti-sigma factor NepR domain-containing protein</fullName>
    </recommendedName>
</protein>
<organism evidence="1 2">
    <name type="scientific">Sphingomonas kyungheensis</name>
    <dbReference type="NCBI Taxonomy" id="1069987"/>
    <lineage>
        <taxon>Bacteria</taxon>
        <taxon>Pseudomonadati</taxon>
        <taxon>Pseudomonadota</taxon>
        <taxon>Alphaproteobacteria</taxon>
        <taxon>Sphingomonadales</taxon>
        <taxon>Sphingomonadaceae</taxon>
        <taxon>Sphingomonas</taxon>
    </lineage>
</organism>